<dbReference type="Proteomes" id="UP000289794">
    <property type="component" value="Chromosome"/>
</dbReference>
<evidence type="ECO:0000256" key="1">
    <source>
        <dbReference type="SAM" id="MobiDB-lite"/>
    </source>
</evidence>
<dbReference type="SUPFAM" id="SSF46785">
    <property type="entry name" value="Winged helix' DNA-binding domain"/>
    <property type="match status" value="1"/>
</dbReference>
<dbReference type="InterPro" id="IPR011991">
    <property type="entry name" value="ArsR-like_HTH"/>
</dbReference>
<evidence type="ECO:0000259" key="2">
    <source>
        <dbReference type="SMART" id="SM00418"/>
    </source>
</evidence>
<dbReference type="GO" id="GO:0003700">
    <property type="term" value="F:DNA-binding transcription factor activity"/>
    <property type="evidence" value="ECO:0007669"/>
    <property type="project" value="InterPro"/>
</dbReference>
<evidence type="ECO:0000313" key="3">
    <source>
        <dbReference type="EMBL" id="QBE99674.1"/>
    </source>
</evidence>
<dbReference type="Gene3D" id="6.10.140.2180">
    <property type="match status" value="1"/>
</dbReference>
<feature type="region of interest" description="Disordered" evidence="1">
    <location>
        <begin position="153"/>
        <end position="191"/>
    </location>
</feature>
<reference evidence="3 4" key="1">
    <citation type="submission" date="2019-01" db="EMBL/GenBank/DDBJ databases">
        <title>PMF-metabolizing Aryl O-demethylase.</title>
        <authorList>
            <person name="Kim M."/>
        </authorList>
    </citation>
    <scope>NUCLEOTIDE SEQUENCE [LARGE SCALE GENOMIC DNA]</scope>
    <source>
        <strain evidence="3 4">PMF1</strain>
    </source>
</reference>
<dbReference type="CDD" id="cd00090">
    <property type="entry name" value="HTH_ARSR"/>
    <property type="match status" value="1"/>
</dbReference>
<sequence>MDGRDLAKIVMNPVRIRIAQYFLIHEQGTTAQIGEELSDVPKASLYRHMKIMEDAGLIRVVQENKKRGTVEKVYKLEQENPMGSREPGKEEVAQLIHSSLLGILGEFQRYLKREDADPQKDMISLTSAVFLLTDEEFQEFFGKMGELYSSMINNQPDGKRRPRKLTLISSPVTEEKEKKKKEGSGREERTC</sequence>
<dbReference type="RefSeq" id="WP_130182671.1">
    <property type="nucleotide sequence ID" value="NZ_CP035945.1"/>
</dbReference>
<dbReference type="InterPro" id="IPR036390">
    <property type="entry name" value="WH_DNA-bd_sf"/>
</dbReference>
<proteinExistence type="predicted"/>
<evidence type="ECO:0000313" key="4">
    <source>
        <dbReference type="Proteomes" id="UP000289794"/>
    </source>
</evidence>
<dbReference type="Pfam" id="PF12840">
    <property type="entry name" value="HTH_20"/>
    <property type="match status" value="1"/>
</dbReference>
<feature type="compositionally biased region" description="Basic and acidic residues" evidence="1">
    <location>
        <begin position="173"/>
        <end position="191"/>
    </location>
</feature>
<dbReference type="KEGG" id="bpro:PMF13cell1_05253"/>
<dbReference type="InterPro" id="IPR036388">
    <property type="entry name" value="WH-like_DNA-bd_sf"/>
</dbReference>
<organism evidence="3 4">
    <name type="scientific">Blautia producta</name>
    <dbReference type="NCBI Taxonomy" id="33035"/>
    <lineage>
        <taxon>Bacteria</taxon>
        <taxon>Bacillati</taxon>
        <taxon>Bacillota</taxon>
        <taxon>Clostridia</taxon>
        <taxon>Lachnospirales</taxon>
        <taxon>Lachnospiraceae</taxon>
        <taxon>Blautia</taxon>
    </lineage>
</organism>
<protein>
    <recommendedName>
        <fullName evidence="2">HTH arsR-type domain-containing protein</fullName>
    </recommendedName>
</protein>
<dbReference type="Gene3D" id="1.10.10.10">
    <property type="entry name" value="Winged helix-like DNA-binding domain superfamily/Winged helix DNA-binding domain"/>
    <property type="match status" value="1"/>
</dbReference>
<dbReference type="AlphaFoldDB" id="A0A4P6M3H3"/>
<name>A0A4P6M3H3_9FIRM</name>
<dbReference type="SMART" id="SM00418">
    <property type="entry name" value="HTH_ARSR"/>
    <property type="match status" value="1"/>
</dbReference>
<dbReference type="EMBL" id="CP035945">
    <property type="protein sequence ID" value="QBE99674.1"/>
    <property type="molecule type" value="Genomic_DNA"/>
</dbReference>
<dbReference type="InterPro" id="IPR001845">
    <property type="entry name" value="HTH_ArsR_DNA-bd_dom"/>
</dbReference>
<accession>A0A4P6M3H3</accession>
<gene>
    <name evidence="3" type="ORF">PMF13cell1_05253</name>
</gene>
<feature type="domain" description="HTH arsR-type" evidence="2">
    <location>
        <begin position="5"/>
        <end position="101"/>
    </location>
</feature>